<feature type="region of interest" description="Disordered" evidence="1">
    <location>
        <begin position="280"/>
        <end position="307"/>
    </location>
</feature>
<dbReference type="AlphaFoldDB" id="A0A1G9PXV7"/>
<evidence type="ECO:0008006" key="4">
    <source>
        <dbReference type="Google" id="ProtNLM"/>
    </source>
</evidence>
<dbReference type="Proteomes" id="UP000198706">
    <property type="component" value="Unassembled WGS sequence"/>
</dbReference>
<name>A0A1G9PXV7_9PSED</name>
<reference evidence="2 3" key="1">
    <citation type="submission" date="2016-10" db="EMBL/GenBank/DDBJ databases">
        <authorList>
            <person name="de Groot N.N."/>
        </authorList>
    </citation>
    <scope>NUCLEOTIDE SEQUENCE [LARGE SCALE GENOMIC DNA]</scope>
    <source>
        <strain evidence="2 3">JCM 21544</strain>
    </source>
</reference>
<dbReference type="EMBL" id="FNFD01000043">
    <property type="protein sequence ID" value="SDM03596.1"/>
    <property type="molecule type" value="Genomic_DNA"/>
</dbReference>
<evidence type="ECO:0000313" key="3">
    <source>
        <dbReference type="Proteomes" id="UP000198706"/>
    </source>
</evidence>
<proteinExistence type="predicted"/>
<organism evidence="2 3">
    <name type="scientific">Pseudomonas indica</name>
    <dbReference type="NCBI Taxonomy" id="137658"/>
    <lineage>
        <taxon>Bacteria</taxon>
        <taxon>Pseudomonadati</taxon>
        <taxon>Pseudomonadota</taxon>
        <taxon>Gammaproteobacteria</taxon>
        <taxon>Pseudomonadales</taxon>
        <taxon>Pseudomonadaceae</taxon>
        <taxon>Pseudomonas</taxon>
    </lineage>
</organism>
<evidence type="ECO:0000313" key="2">
    <source>
        <dbReference type="EMBL" id="SDM03596.1"/>
    </source>
</evidence>
<protein>
    <recommendedName>
        <fullName evidence="4">Sulfotransferase family protein</fullName>
    </recommendedName>
</protein>
<sequence>MSMEALRQNETDFHGWLPIRIWPEQGHWWVDWCWFGSEVLCEPFFRDSVQKALRKPFNQALRRLTGIEALLDWQARSPAPAPRAFIHHASRCGSTLIAQLLTQLDSHTVLSEPPPLDAVLRAHFFDPTSAPHQAAWTRALFCAYGQPRRGGDSELVIKLDAWNVFEADFLRALYPQTPAIFLYRDPLEIVVSQLRQPGAHMVPGMIGPSLLAIPAEEAFEVSPLEFAARCIGMILQRGLELCRTGGAVPVNYSELPGAVWGRLAEMLGVPQEAAGRLADAAGRDAKQPGMSFSPDSARKRAEASAETRAAVERWARGPYEGLERLRL</sequence>
<keyword evidence="3" id="KW-1185">Reference proteome</keyword>
<dbReference type="Gene3D" id="3.40.50.300">
    <property type="entry name" value="P-loop containing nucleotide triphosphate hydrolases"/>
    <property type="match status" value="1"/>
</dbReference>
<accession>A0A1G9PXV7</accession>
<dbReference type="SUPFAM" id="SSF52540">
    <property type="entry name" value="P-loop containing nucleoside triphosphate hydrolases"/>
    <property type="match status" value="1"/>
</dbReference>
<evidence type="ECO:0000256" key="1">
    <source>
        <dbReference type="SAM" id="MobiDB-lite"/>
    </source>
</evidence>
<feature type="compositionally biased region" description="Basic and acidic residues" evidence="1">
    <location>
        <begin position="296"/>
        <end position="307"/>
    </location>
</feature>
<gene>
    <name evidence="2" type="ORF">SAMN05216186_1432</name>
</gene>
<dbReference type="InterPro" id="IPR027417">
    <property type="entry name" value="P-loop_NTPase"/>
</dbReference>
<dbReference type="STRING" id="137658.SAMN05216186_1432"/>